<evidence type="ECO:0000256" key="1">
    <source>
        <dbReference type="SAM" id="MobiDB-lite"/>
    </source>
</evidence>
<proteinExistence type="predicted"/>
<feature type="compositionally biased region" description="Basic and acidic residues" evidence="1">
    <location>
        <begin position="231"/>
        <end position="241"/>
    </location>
</feature>
<feature type="compositionally biased region" description="Basic residues" evidence="1">
    <location>
        <begin position="472"/>
        <end position="492"/>
    </location>
</feature>
<feature type="compositionally biased region" description="Low complexity" evidence="1">
    <location>
        <begin position="658"/>
        <end position="676"/>
    </location>
</feature>
<reference evidence="2" key="1">
    <citation type="submission" date="2018-11" db="EMBL/GenBank/DDBJ databases">
        <authorList>
            <consortium name="Pathogen Informatics"/>
        </authorList>
    </citation>
    <scope>NUCLEOTIDE SEQUENCE</scope>
</reference>
<accession>A0A3S5AQS6</accession>
<feature type="region of interest" description="Disordered" evidence="1">
    <location>
        <begin position="449"/>
        <end position="492"/>
    </location>
</feature>
<keyword evidence="3" id="KW-1185">Reference proteome</keyword>
<feature type="compositionally biased region" description="Polar residues" evidence="1">
    <location>
        <begin position="681"/>
        <end position="690"/>
    </location>
</feature>
<sequence length="699" mass="76748">MIAQILDTTPTPDVKEAFGGPACMSSESAAEPSSCLRQTPTPFNEKLDNILPKAIKKEWKQVVTTDLSQTEESCEDRYSQAKAAPSAHTICPTVLDNCKGPFPSNYEESTNEHAQSDCLKTKKKIPTSSAEAHSLMAATSDTRSLLKLAASTSDHISNLLSTDVVAEVTVGQVTKPRSISDIGATTPHPSDWLQGIMALDKQEASTEGWLDFCQAVETPCRTSLLSQLSDHRHFPSREQKTTDTLGGFNADNERKSMFRGQGDEIPVGVGSMKGQDGEKNEQTENKIRKIKQCDGKKEEVELMEENKDDTGEWEEEEEEDEDEDGDEETEEEEEEEEGEDDDYDEDDDDDEEDAKEGQDQDEEWDGEEEIEEKEHNRGLKKNLTAISREVNETKECYTSYDLLISTSRPGELTRPGFLDLGHSPPAEISARSEPHSSAASMTLSSMWNGGSLLRSQQSPHSRHKHQLETHQHQHQHQHQRQHQPLHQHKHQHTSQLQAFQQVCMPVKESGSDLSTSIQETVSTTTLTISAAPTATSTIADSVPCPVEWPVEATRSSQDLTTYPYYYYVAVSSPSLPPTLVGSRFSQVDDENITIPSVISVATTIPAQNPIPTTALGTFINNDSGIIGPANMTITSLGSSMQAGPIISISNGPPVSLDALSRSASAEESSPNSSASLGRMATSITSDGRTSQRLHHLHYR</sequence>
<feature type="compositionally biased region" description="Basic and acidic residues" evidence="1">
    <location>
        <begin position="275"/>
        <end position="310"/>
    </location>
</feature>
<feature type="compositionally biased region" description="Polar residues" evidence="1">
    <location>
        <begin position="1"/>
        <end position="11"/>
    </location>
</feature>
<feature type="compositionally biased region" description="Acidic residues" evidence="1">
    <location>
        <begin position="311"/>
        <end position="371"/>
    </location>
</feature>
<feature type="region of interest" description="Disordered" evidence="1">
    <location>
        <begin position="658"/>
        <end position="699"/>
    </location>
</feature>
<name>A0A3S5AQS6_9PLAT</name>
<organism evidence="2 3">
    <name type="scientific">Protopolystoma xenopodis</name>
    <dbReference type="NCBI Taxonomy" id="117903"/>
    <lineage>
        <taxon>Eukaryota</taxon>
        <taxon>Metazoa</taxon>
        <taxon>Spiralia</taxon>
        <taxon>Lophotrochozoa</taxon>
        <taxon>Platyhelminthes</taxon>
        <taxon>Monogenea</taxon>
        <taxon>Polyopisthocotylea</taxon>
        <taxon>Polystomatidea</taxon>
        <taxon>Polystomatidae</taxon>
        <taxon>Protopolystoma</taxon>
    </lineage>
</organism>
<feature type="region of interest" description="Disordered" evidence="1">
    <location>
        <begin position="231"/>
        <end position="377"/>
    </location>
</feature>
<evidence type="ECO:0000313" key="2">
    <source>
        <dbReference type="EMBL" id="VEL35501.1"/>
    </source>
</evidence>
<evidence type="ECO:0000313" key="3">
    <source>
        <dbReference type="Proteomes" id="UP000784294"/>
    </source>
</evidence>
<dbReference type="EMBL" id="CAAALY010249991">
    <property type="protein sequence ID" value="VEL35501.1"/>
    <property type="molecule type" value="Genomic_DNA"/>
</dbReference>
<protein>
    <submittedName>
        <fullName evidence="2">Uncharacterized protein</fullName>
    </submittedName>
</protein>
<feature type="region of interest" description="Disordered" evidence="1">
    <location>
        <begin position="1"/>
        <end position="41"/>
    </location>
</feature>
<comment type="caution">
    <text evidence="2">The sequence shown here is derived from an EMBL/GenBank/DDBJ whole genome shotgun (WGS) entry which is preliminary data.</text>
</comment>
<dbReference type="AlphaFoldDB" id="A0A3S5AQS6"/>
<feature type="compositionally biased region" description="Polar residues" evidence="1">
    <location>
        <begin position="449"/>
        <end position="459"/>
    </location>
</feature>
<gene>
    <name evidence="2" type="ORF">PXEA_LOCUS28941</name>
</gene>
<dbReference type="Proteomes" id="UP000784294">
    <property type="component" value="Unassembled WGS sequence"/>
</dbReference>